<dbReference type="EMBL" id="HG994357">
    <property type="protein sequence ID" value="CAF2132399.1"/>
    <property type="molecule type" value="Genomic_DNA"/>
</dbReference>
<accession>A0A816WFZ0</accession>
<dbReference type="AlphaFoldDB" id="A0A816WFZ0"/>
<protein>
    <submittedName>
        <fullName evidence="1">(rape) hypothetical protein</fullName>
    </submittedName>
</protein>
<gene>
    <name evidence="1" type="ORF">DARMORV10_A03P60320.1</name>
</gene>
<name>A0A816WFZ0_BRANA</name>
<reference evidence="1" key="1">
    <citation type="submission" date="2021-01" db="EMBL/GenBank/DDBJ databases">
        <authorList>
            <consortium name="Genoscope - CEA"/>
            <person name="William W."/>
        </authorList>
    </citation>
    <scope>NUCLEOTIDE SEQUENCE</scope>
</reference>
<sequence>MLNCSRKFLLAYNILLFTVTHYQIINGLERVVEGSTEAKYIHVVAMAFRLEAGFLIMYKEVWSLWIGLNNPTSSIQTDSGLYKPVCKTALRVSV</sequence>
<dbReference type="Proteomes" id="UP001295469">
    <property type="component" value="Chromosome A03"/>
</dbReference>
<evidence type="ECO:0000313" key="1">
    <source>
        <dbReference type="EMBL" id="CAF2132399.1"/>
    </source>
</evidence>
<proteinExistence type="predicted"/>
<organism evidence="1">
    <name type="scientific">Brassica napus</name>
    <name type="common">Rape</name>
    <dbReference type="NCBI Taxonomy" id="3708"/>
    <lineage>
        <taxon>Eukaryota</taxon>
        <taxon>Viridiplantae</taxon>
        <taxon>Streptophyta</taxon>
        <taxon>Embryophyta</taxon>
        <taxon>Tracheophyta</taxon>
        <taxon>Spermatophyta</taxon>
        <taxon>Magnoliopsida</taxon>
        <taxon>eudicotyledons</taxon>
        <taxon>Gunneridae</taxon>
        <taxon>Pentapetalae</taxon>
        <taxon>rosids</taxon>
        <taxon>malvids</taxon>
        <taxon>Brassicales</taxon>
        <taxon>Brassicaceae</taxon>
        <taxon>Brassiceae</taxon>
        <taxon>Brassica</taxon>
    </lineage>
</organism>